<evidence type="ECO:0000313" key="3">
    <source>
        <dbReference type="EMBL" id="CAB4133108.1"/>
    </source>
</evidence>
<sequence>MDKSFDQSVGADVTADTIEPSLPDWLSTPEPPKPRVSKQTQALIKTQYETVFHRVMEMIAEGYTLSNALKELPIEIERGKFRRWIDSQPEKRQALEESEKILANVLMDDYIDFTLALDKDLADIEAVKIKSSNYKWILSILNRRKYGDVKQIDVGGTISITSALDAANRRIENVIEAEVIDYVDRPRLEE</sequence>
<reference evidence="2" key="1">
    <citation type="submission" date="2020-04" db="EMBL/GenBank/DDBJ databases">
        <authorList>
            <person name="Chiriac C."/>
            <person name="Salcher M."/>
            <person name="Ghai R."/>
            <person name="Kavagutti S V."/>
        </authorList>
    </citation>
    <scope>NUCLEOTIDE SEQUENCE</scope>
</reference>
<dbReference type="Gene3D" id="1.10.10.60">
    <property type="entry name" value="Homeodomain-like"/>
    <property type="match status" value="1"/>
</dbReference>
<evidence type="ECO:0008006" key="4">
    <source>
        <dbReference type="Google" id="ProtNLM"/>
    </source>
</evidence>
<organism evidence="2">
    <name type="scientific">uncultured Caudovirales phage</name>
    <dbReference type="NCBI Taxonomy" id="2100421"/>
    <lineage>
        <taxon>Viruses</taxon>
        <taxon>Duplodnaviria</taxon>
        <taxon>Heunggongvirae</taxon>
        <taxon>Uroviricota</taxon>
        <taxon>Caudoviricetes</taxon>
        <taxon>Peduoviridae</taxon>
        <taxon>Maltschvirus</taxon>
        <taxon>Maltschvirus maltsch</taxon>
    </lineage>
</organism>
<dbReference type="EMBL" id="LR796269">
    <property type="protein sequence ID" value="CAB4133108.1"/>
    <property type="molecule type" value="Genomic_DNA"/>
</dbReference>
<feature type="region of interest" description="Disordered" evidence="1">
    <location>
        <begin position="19"/>
        <end position="38"/>
    </location>
</feature>
<protein>
    <recommendedName>
        <fullName evidence="4">Terminase small subunit</fullName>
    </recommendedName>
</protein>
<dbReference type="Pfam" id="PF20901">
    <property type="entry name" value="Sf6_terminase"/>
    <property type="match status" value="1"/>
</dbReference>
<accession>A0A6J5L066</accession>
<name>A0A6J5L066_9CAUD</name>
<dbReference type="InterPro" id="IPR048683">
    <property type="entry name" value="Sf6_terminase"/>
</dbReference>
<proteinExistence type="predicted"/>
<evidence type="ECO:0000256" key="1">
    <source>
        <dbReference type="SAM" id="MobiDB-lite"/>
    </source>
</evidence>
<dbReference type="EMBL" id="LR796204">
    <property type="protein sequence ID" value="CAB4126667.1"/>
    <property type="molecule type" value="Genomic_DNA"/>
</dbReference>
<gene>
    <name evidence="3" type="ORF">UFOVP254_47</name>
    <name evidence="2" type="ORF">UFOVP76_6</name>
</gene>
<evidence type="ECO:0000313" key="2">
    <source>
        <dbReference type="EMBL" id="CAB4126667.1"/>
    </source>
</evidence>